<accession>A0A2J0Q6M7</accession>
<reference evidence="4 5" key="1">
    <citation type="submission" date="2017-09" db="EMBL/GenBank/DDBJ databases">
        <title>Depth-based differentiation of microbial function through sediment-hosted aquifers and enrichment of novel symbionts in the deep terrestrial subsurface.</title>
        <authorList>
            <person name="Probst A.J."/>
            <person name="Ladd B."/>
            <person name="Jarett J.K."/>
            <person name="Geller-Mcgrath D.E."/>
            <person name="Sieber C.M."/>
            <person name="Emerson J.B."/>
            <person name="Anantharaman K."/>
            <person name="Thomas B.C."/>
            <person name="Malmstrom R."/>
            <person name="Stieglmeier M."/>
            <person name="Klingl A."/>
            <person name="Woyke T."/>
            <person name="Ryan C.M."/>
            <person name="Banfield J.F."/>
        </authorList>
    </citation>
    <scope>NUCLEOTIDE SEQUENCE [LARGE SCALE GENOMIC DNA]</scope>
    <source>
        <strain evidence="4">CG10_big_fil_rev_8_21_14_0_10_36_16</strain>
    </source>
</reference>
<dbReference type="EMBL" id="PCXQ01000006">
    <property type="protein sequence ID" value="PJE50517.1"/>
    <property type="molecule type" value="Genomic_DNA"/>
</dbReference>
<dbReference type="InterPro" id="IPR036779">
    <property type="entry name" value="LysM_dom_sf"/>
</dbReference>
<feature type="domain" description="LysM" evidence="3">
    <location>
        <begin position="87"/>
        <end position="134"/>
    </location>
</feature>
<evidence type="ECO:0000256" key="2">
    <source>
        <dbReference type="SAM" id="MobiDB-lite"/>
    </source>
</evidence>
<keyword evidence="1" id="KW-0175">Coiled coil</keyword>
<evidence type="ECO:0000313" key="4">
    <source>
        <dbReference type="EMBL" id="PJE50517.1"/>
    </source>
</evidence>
<dbReference type="Pfam" id="PF01476">
    <property type="entry name" value="LysM"/>
    <property type="match status" value="1"/>
</dbReference>
<evidence type="ECO:0000313" key="5">
    <source>
        <dbReference type="Proteomes" id="UP000228496"/>
    </source>
</evidence>
<sequence>MRKHREIKIAVVALAILAVVVFFGRACSWTLDKSESENTTLNNQEETRISSMEATIKSLDEERAKLIIELNQEKNRTKCGNKPCDGRCYGVQRGDNLSSIALRFYGKVSALKKIAEVNGIKNSDEIFAESCICLPAEVEGSKLNDKNTKKKATRVGHAKTDRPYWSLMYPTIPTPIVVVESPKQLAVAKLPRVETKVIENKPVEEVGQAPSIRPGLLMEQKAQTALALMHALPPKPSTPQEQPAKTEGTQKPKTNPPLVLPGSAWNSSGNLSPVEEGNFQNYSYVEQGITVWRNNKWSLVPYVSVSNSVDTKGYSWNNRITGQLGTKMVKSFGNGLVQFGGGYMHENRRVSDQNEGQAFGFGSYWFGWDTPSSNKAEGLFSAFPGSSWGMIGNTSPAEENNIIGTVYLQQGVTLAKINRVSLIPFVENTVSFDTKDYAWNNRNTWGAGIKASVPVKSGIVEIGAKHLDEYRWQVGKRASGVTGFVNLWFGWNPPWKNQ</sequence>
<name>A0A2J0Q6M7_9BACT</name>
<evidence type="ECO:0000256" key="1">
    <source>
        <dbReference type="SAM" id="Coils"/>
    </source>
</evidence>
<dbReference type="Gene3D" id="3.10.350.10">
    <property type="entry name" value="LysM domain"/>
    <property type="match status" value="1"/>
</dbReference>
<comment type="caution">
    <text evidence="4">The sequence shown here is derived from an EMBL/GenBank/DDBJ whole genome shotgun (WGS) entry which is preliminary data.</text>
</comment>
<feature type="coiled-coil region" evidence="1">
    <location>
        <begin position="42"/>
        <end position="76"/>
    </location>
</feature>
<dbReference type="PROSITE" id="PS51782">
    <property type="entry name" value="LYSM"/>
    <property type="match status" value="1"/>
</dbReference>
<dbReference type="CDD" id="cd00118">
    <property type="entry name" value="LysM"/>
    <property type="match status" value="1"/>
</dbReference>
<feature type="region of interest" description="Disordered" evidence="2">
    <location>
        <begin position="232"/>
        <end position="267"/>
    </location>
</feature>
<dbReference type="SMART" id="SM00257">
    <property type="entry name" value="LysM"/>
    <property type="match status" value="1"/>
</dbReference>
<dbReference type="Proteomes" id="UP000228496">
    <property type="component" value="Unassembled WGS sequence"/>
</dbReference>
<protein>
    <recommendedName>
        <fullName evidence="3">LysM domain-containing protein</fullName>
    </recommendedName>
</protein>
<dbReference type="AlphaFoldDB" id="A0A2J0Q6M7"/>
<dbReference type="InterPro" id="IPR018392">
    <property type="entry name" value="LysM"/>
</dbReference>
<proteinExistence type="predicted"/>
<gene>
    <name evidence="4" type="ORF">COV29_03865</name>
</gene>
<organism evidence="4 5">
    <name type="scientific">Candidatus Yanofskybacteria bacterium CG10_big_fil_rev_8_21_14_0_10_36_16</name>
    <dbReference type="NCBI Taxonomy" id="1975096"/>
    <lineage>
        <taxon>Bacteria</taxon>
        <taxon>Candidatus Yanofskyibacteriota</taxon>
    </lineage>
</organism>
<feature type="compositionally biased region" description="Polar residues" evidence="2">
    <location>
        <begin position="238"/>
        <end position="253"/>
    </location>
</feature>
<evidence type="ECO:0000259" key="3">
    <source>
        <dbReference type="PROSITE" id="PS51782"/>
    </source>
</evidence>